<evidence type="ECO:0000313" key="1">
    <source>
        <dbReference type="EMBL" id="PZO86488.1"/>
    </source>
</evidence>
<dbReference type="AlphaFoldDB" id="A0A2W5BXM2"/>
<dbReference type="EMBL" id="QFNK01000114">
    <property type="protein sequence ID" value="PZO86488.1"/>
    <property type="molecule type" value="Genomic_DNA"/>
</dbReference>
<gene>
    <name evidence="1" type="ORF">DI626_06420</name>
</gene>
<reference evidence="1 2" key="1">
    <citation type="submission" date="2017-08" db="EMBL/GenBank/DDBJ databases">
        <title>Infants hospitalized years apart are colonized by the same room-sourced microbial strains.</title>
        <authorList>
            <person name="Brooks B."/>
            <person name="Olm M.R."/>
            <person name="Firek B.A."/>
            <person name="Baker R."/>
            <person name="Thomas B.C."/>
            <person name="Morowitz M.J."/>
            <person name="Banfield J.F."/>
        </authorList>
    </citation>
    <scope>NUCLEOTIDE SEQUENCE [LARGE SCALE GENOMIC DNA]</scope>
    <source>
        <strain evidence="1">S2_018_000_R2_104</strain>
    </source>
</reference>
<organism evidence="1 2">
    <name type="scientific">Micavibrio aeruginosavorus</name>
    <dbReference type="NCBI Taxonomy" id="349221"/>
    <lineage>
        <taxon>Bacteria</taxon>
        <taxon>Pseudomonadati</taxon>
        <taxon>Bdellovibrionota</taxon>
        <taxon>Bdellovibrionia</taxon>
        <taxon>Bdellovibrionales</taxon>
        <taxon>Pseudobdellovibrionaceae</taxon>
        <taxon>Micavibrio</taxon>
    </lineage>
</organism>
<evidence type="ECO:0000313" key="2">
    <source>
        <dbReference type="Proteomes" id="UP000249557"/>
    </source>
</evidence>
<dbReference type="Proteomes" id="UP000249557">
    <property type="component" value="Unassembled WGS sequence"/>
</dbReference>
<accession>A0A2W5BXM2</accession>
<comment type="caution">
    <text evidence="1">The sequence shown here is derived from an EMBL/GenBank/DDBJ whole genome shotgun (WGS) entry which is preliminary data.</text>
</comment>
<proteinExistence type="predicted"/>
<feature type="non-terminal residue" evidence="1">
    <location>
        <position position="1"/>
    </location>
</feature>
<protein>
    <submittedName>
        <fullName evidence="1">Uncharacterized protein</fullName>
    </submittedName>
</protein>
<name>A0A2W5BXM2_9BACT</name>
<sequence length="105" mass="12324">SKKFTDSHKAYSSQRAEQERVRYEQFMAQQDLIERQKQYAQRCINRYESSMPKEYKTNCYGSASPDGRNIIGYQNCTTAEQRQYAPPYIVNQCYAEARQAVPLGY</sequence>